<evidence type="ECO:0000313" key="8">
    <source>
        <dbReference type="EMBL" id="RJL22616.1"/>
    </source>
</evidence>
<dbReference type="OrthoDB" id="3807506at2"/>
<dbReference type="InterPro" id="IPR017972">
    <property type="entry name" value="Cyt_P450_CS"/>
</dbReference>
<dbReference type="SUPFAM" id="SSF48264">
    <property type="entry name" value="Cytochrome P450"/>
    <property type="match status" value="1"/>
</dbReference>
<keyword evidence="3 7" id="KW-0479">Metal-binding</keyword>
<evidence type="ECO:0000256" key="7">
    <source>
        <dbReference type="RuleBase" id="RU000461"/>
    </source>
</evidence>
<dbReference type="Gene3D" id="1.10.630.10">
    <property type="entry name" value="Cytochrome P450"/>
    <property type="match status" value="1"/>
</dbReference>
<evidence type="ECO:0000256" key="5">
    <source>
        <dbReference type="ARBA" id="ARBA00023004"/>
    </source>
</evidence>
<organism evidence="8 9">
    <name type="scientific">Bailinhaonella thermotolerans</name>
    <dbReference type="NCBI Taxonomy" id="1070861"/>
    <lineage>
        <taxon>Bacteria</taxon>
        <taxon>Bacillati</taxon>
        <taxon>Actinomycetota</taxon>
        <taxon>Actinomycetes</taxon>
        <taxon>Streptosporangiales</taxon>
        <taxon>Streptosporangiaceae</taxon>
        <taxon>Bailinhaonella</taxon>
    </lineage>
</organism>
<evidence type="ECO:0000256" key="3">
    <source>
        <dbReference type="ARBA" id="ARBA00022723"/>
    </source>
</evidence>
<keyword evidence="6 7" id="KW-0503">Monooxygenase</keyword>
<dbReference type="PROSITE" id="PS00086">
    <property type="entry name" value="CYTOCHROME_P450"/>
    <property type="match status" value="1"/>
</dbReference>
<evidence type="ECO:0000256" key="2">
    <source>
        <dbReference type="ARBA" id="ARBA00022617"/>
    </source>
</evidence>
<dbReference type="PANTHER" id="PTHR46696:SF6">
    <property type="entry name" value="P450, PUTATIVE (EUROFUNG)-RELATED"/>
    <property type="match status" value="1"/>
</dbReference>
<comment type="similarity">
    <text evidence="1 7">Belongs to the cytochrome P450 family.</text>
</comment>
<dbReference type="PANTHER" id="PTHR46696">
    <property type="entry name" value="P450, PUTATIVE (EUROFUNG)-RELATED"/>
    <property type="match status" value="1"/>
</dbReference>
<dbReference type="GO" id="GO:0020037">
    <property type="term" value="F:heme binding"/>
    <property type="evidence" value="ECO:0007669"/>
    <property type="project" value="InterPro"/>
</dbReference>
<keyword evidence="9" id="KW-1185">Reference proteome</keyword>
<proteinExistence type="inferred from homology"/>
<name>A0A3A4A4J4_9ACTN</name>
<keyword evidence="2 7" id="KW-0349">Heme</keyword>
<dbReference type="FunFam" id="1.10.630.10:FF:000018">
    <property type="entry name" value="Cytochrome P450 monooxygenase"/>
    <property type="match status" value="1"/>
</dbReference>
<comment type="caution">
    <text evidence="8">The sequence shown here is derived from an EMBL/GenBank/DDBJ whole genome shotgun (WGS) entry which is preliminary data.</text>
</comment>
<dbReference type="RefSeq" id="WP_119931073.1">
    <property type="nucleotide sequence ID" value="NZ_QZEY01000022.1"/>
</dbReference>
<dbReference type="GO" id="GO:0016705">
    <property type="term" value="F:oxidoreductase activity, acting on paired donors, with incorporation or reduction of molecular oxygen"/>
    <property type="evidence" value="ECO:0007669"/>
    <property type="project" value="InterPro"/>
</dbReference>
<dbReference type="EMBL" id="QZEY01000022">
    <property type="protein sequence ID" value="RJL22616.1"/>
    <property type="molecule type" value="Genomic_DNA"/>
</dbReference>
<dbReference type="InterPro" id="IPR036396">
    <property type="entry name" value="Cyt_P450_sf"/>
</dbReference>
<accession>A0A3A4A4J4</accession>
<protein>
    <submittedName>
        <fullName evidence="8">Cytochrome P450</fullName>
    </submittedName>
</protein>
<dbReference type="GO" id="GO:0004497">
    <property type="term" value="F:monooxygenase activity"/>
    <property type="evidence" value="ECO:0007669"/>
    <property type="project" value="UniProtKB-KW"/>
</dbReference>
<keyword evidence="4 7" id="KW-0560">Oxidoreductase</keyword>
<evidence type="ECO:0000313" key="9">
    <source>
        <dbReference type="Proteomes" id="UP000265768"/>
    </source>
</evidence>
<keyword evidence="5 7" id="KW-0408">Iron</keyword>
<evidence type="ECO:0000256" key="1">
    <source>
        <dbReference type="ARBA" id="ARBA00010617"/>
    </source>
</evidence>
<dbReference type="Pfam" id="PF00067">
    <property type="entry name" value="p450"/>
    <property type="match status" value="1"/>
</dbReference>
<dbReference type="AlphaFoldDB" id="A0A3A4A4J4"/>
<evidence type="ECO:0000256" key="4">
    <source>
        <dbReference type="ARBA" id="ARBA00023002"/>
    </source>
</evidence>
<dbReference type="InterPro" id="IPR001128">
    <property type="entry name" value="Cyt_P450"/>
</dbReference>
<dbReference type="InterPro" id="IPR002397">
    <property type="entry name" value="Cyt_P450_B"/>
</dbReference>
<reference evidence="8 9" key="1">
    <citation type="submission" date="2018-09" db="EMBL/GenBank/DDBJ databases">
        <title>YIM 75507 draft genome.</title>
        <authorList>
            <person name="Tang S."/>
            <person name="Feng Y."/>
        </authorList>
    </citation>
    <scope>NUCLEOTIDE SEQUENCE [LARGE SCALE GENOMIC DNA]</scope>
    <source>
        <strain evidence="8 9">YIM 75507</strain>
    </source>
</reference>
<evidence type="ECO:0000256" key="6">
    <source>
        <dbReference type="ARBA" id="ARBA00023033"/>
    </source>
</evidence>
<gene>
    <name evidence="8" type="ORF">D5H75_35900</name>
</gene>
<dbReference type="Proteomes" id="UP000265768">
    <property type="component" value="Unassembled WGS sequence"/>
</dbReference>
<sequence length="389" mass="42098">MSEPHGMYEAARRQDGLTFVPALDAWLVSRYDDVRAALRDTENFSSAIALRPGTTPDPAAFAELAKAPGGGPIVVSTDGELHLRLRAPLTRALSGSRVQAVLPYVRERAEALADAFAGDDGVELMGAFARPLPAQVIAHMIGLDPEESAIVIAAGARAEELLFRPLPVAEQVEAAREVAGAMRIFDGLVERRTREPRDDIASELIAALGEPTPETRATLVSNLQNLLLAGHVTTTSLIGTAVLNLLRHREQWELLCERPSLIPAAVEEAARFEAPVQGTYRLTTRPVTFAGTDLPAGAAVLLAFGSAGRDENRYERAGEFDITRAAERNISFGHGVHACPGSQLGREEARIALEVLTRRFPGLRPASDEPVEMLPTLVHRSPRELRLTW</sequence>
<dbReference type="GO" id="GO:0005506">
    <property type="term" value="F:iron ion binding"/>
    <property type="evidence" value="ECO:0007669"/>
    <property type="project" value="InterPro"/>
</dbReference>
<dbReference type="PRINTS" id="PR00359">
    <property type="entry name" value="BP450"/>
</dbReference>